<evidence type="ECO:0000256" key="1">
    <source>
        <dbReference type="SAM" id="Phobius"/>
    </source>
</evidence>
<keyword evidence="1" id="KW-1133">Transmembrane helix</keyword>
<dbReference type="KEGG" id="dcp:RN607_03580"/>
<dbReference type="EMBL" id="CP134880">
    <property type="protein sequence ID" value="WNM28096.1"/>
    <property type="molecule type" value="Genomic_DNA"/>
</dbReference>
<dbReference type="Proteomes" id="UP001303408">
    <property type="component" value="Chromosome"/>
</dbReference>
<evidence type="ECO:0000313" key="3">
    <source>
        <dbReference type="EMBL" id="WNM28096.1"/>
    </source>
</evidence>
<dbReference type="Proteomes" id="UP001304125">
    <property type="component" value="Chromosome"/>
</dbReference>
<keyword evidence="4" id="KW-1185">Reference proteome</keyword>
<protein>
    <submittedName>
        <fullName evidence="3">Pilus assembly protein</fullName>
    </submittedName>
</protein>
<dbReference type="RefSeq" id="WP_313499943.1">
    <property type="nucleotide sequence ID" value="NZ_CP134879.1"/>
</dbReference>
<dbReference type="AlphaFoldDB" id="A0AA96JDI4"/>
<keyword evidence="1" id="KW-0812">Transmembrane</keyword>
<evidence type="ECO:0000313" key="4">
    <source>
        <dbReference type="Proteomes" id="UP001304125"/>
    </source>
</evidence>
<sequence length="171" mass="16799">MRDVRSCIPGSDPDGEPRAAPDVGAAAVELIALTVLLLIPALYLIVTLGRVQAAAYAAEDAAQTAARVAVLVGVANLESGGSYPGALDEASARAEAVLPVALGDFGFAADQATLALACTADPCLTPGSSVLAHVTVNVPLPGVPGLVSAAGLAVQVSADATSPVDSMADQA</sequence>
<proteinExistence type="predicted"/>
<accession>A0AA96JDI4</accession>
<dbReference type="EMBL" id="CP134879">
    <property type="protein sequence ID" value="WNM25183.1"/>
    <property type="molecule type" value="Genomic_DNA"/>
</dbReference>
<accession>A0AA96J8L8</accession>
<feature type="transmembrane region" description="Helical" evidence="1">
    <location>
        <begin position="23"/>
        <end position="46"/>
    </location>
</feature>
<name>A0AA96JDI4_9MICO</name>
<evidence type="ECO:0000313" key="2">
    <source>
        <dbReference type="EMBL" id="WNM25183.1"/>
    </source>
</evidence>
<reference evidence="3 4" key="1">
    <citation type="submission" date="2023-09" db="EMBL/GenBank/DDBJ databases">
        <title>Demequina sp. a novel bacteria isolated from Capsicum annuum.</title>
        <authorList>
            <person name="Humaira Z."/>
            <person name="Lee J."/>
            <person name="Cho D."/>
        </authorList>
    </citation>
    <scope>NUCLEOTIDE SEQUENCE</scope>
    <source>
        <strain evidence="2 4">OYTSA14</strain>
        <strain evidence="3">PMTSA13</strain>
    </source>
</reference>
<organism evidence="3">
    <name type="scientific">Demequina capsici</name>
    <dbReference type="NCBI Taxonomy" id="3075620"/>
    <lineage>
        <taxon>Bacteria</taxon>
        <taxon>Bacillati</taxon>
        <taxon>Actinomycetota</taxon>
        <taxon>Actinomycetes</taxon>
        <taxon>Micrococcales</taxon>
        <taxon>Demequinaceae</taxon>
        <taxon>Demequina</taxon>
    </lineage>
</organism>
<gene>
    <name evidence="2" type="ORF">RN606_03275</name>
    <name evidence="3" type="ORF">RN607_03580</name>
</gene>
<keyword evidence="1" id="KW-0472">Membrane</keyword>